<keyword evidence="10" id="KW-1185">Reference proteome</keyword>
<keyword evidence="4 5" id="KW-0413">Isomerase</keyword>
<evidence type="ECO:0000256" key="4">
    <source>
        <dbReference type="ARBA" id="ARBA00023235"/>
    </source>
</evidence>
<accession>A0A1I7ACV4</accession>
<evidence type="ECO:0000259" key="8">
    <source>
        <dbReference type="PROSITE" id="PS50059"/>
    </source>
</evidence>
<reference evidence="10" key="1">
    <citation type="submission" date="2016-10" db="EMBL/GenBank/DDBJ databases">
        <authorList>
            <person name="Varghese N."/>
            <person name="Submissions S."/>
        </authorList>
    </citation>
    <scope>NUCLEOTIDE SEQUENCE [LARGE SCALE GENOMIC DNA]</scope>
    <source>
        <strain evidence="10">DSM 23445</strain>
    </source>
</reference>
<dbReference type="Proteomes" id="UP000199673">
    <property type="component" value="Unassembled WGS sequence"/>
</dbReference>
<dbReference type="InterPro" id="IPR046357">
    <property type="entry name" value="PPIase_dom_sf"/>
</dbReference>
<dbReference type="InterPro" id="IPR001179">
    <property type="entry name" value="PPIase_FKBP_dom"/>
</dbReference>
<evidence type="ECO:0000256" key="5">
    <source>
        <dbReference type="PROSITE-ProRule" id="PRU00277"/>
    </source>
</evidence>
<feature type="signal peptide" evidence="7">
    <location>
        <begin position="1"/>
        <end position="19"/>
    </location>
</feature>
<dbReference type="Pfam" id="PF00254">
    <property type="entry name" value="FKBP_C"/>
    <property type="match status" value="1"/>
</dbReference>
<gene>
    <name evidence="9" type="ORF">SAMN04489724_1858</name>
</gene>
<evidence type="ECO:0000256" key="1">
    <source>
        <dbReference type="ARBA" id="ARBA00000971"/>
    </source>
</evidence>
<dbReference type="RefSeq" id="WP_091692381.1">
    <property type="nucleotide sequence ID" value="NZ_FPBF01000002.1"/>
</dbReference>
<evidence type="ECO:0000256" key="7">
    <source>
        <dbReference type="SAM" id="SignalP"/>
    </source>
</evidence>
<dbReference type="EMBL" id="FPBF01000002">
    <property type="protein sequence ID" value="SFT72703.1"/>
    <property type="molecule type" value="Genomic_DNA"/>
</dbReference>
<organism evidence="9 10">
    <name type="scientific">Algoriphagus locisalis</name>
    <dbReference type="NCBI Taxonomy" id="305507"/>
    <lineage>
        <taxon>Bacteria</taxon>
        <taxon>Pseudomonadati</taxon>
        <taxon>Bacteroidota</taxon>
        <taxon>Cytophagia</taxon>
        <taxon>Cytophagales</taxon>
        <taxon>Cyclobacteriaceae</taxon>
        <taxon>Algoriphagus</taxon>
    </lineage>
</organism>
<dbReference type="Gene3D" id="3.10.50.40">
    <property type="match status" value="1"/>
</dbReference>
<evidence type="ECO:0000313" key="10">
    <source>
        <dbReference type="Proteomes" id="UP000199673"/>
    </source>
</evidence>
<evidence type="ECO:0000256" key="2">
    <source>
        <dbReference type="ARBA" id="ARBA00006577"/>
    </source>
</evidence>
<evidence type="ECO:0000313" key="9">
    <source>
        <dbReference type="EMBL" id="SFT72703.1"/>
    </source>
</evidence>
<feature type="chain" id="PRO_5011510890" description="Peptidyl-prolyl cis-trans isomerase" evidence="7">
    <location>
        <begin position="20"/>
        <end position="184"/>
    </location>
</feature>
<proteinExistence type="inferred from homology"/>
<dbReference type="GO" id="GO:0003755">
    <property type="term" value="F:peptidyl-prolyl cis-trans isomerase activity"/>
    <property type="evidence" value="ECO:0007669"/>
    <property type="project" value="UniProtKB-UniRule"/>
</dbReference>
<dbReference type="SUPFAM" id="SSF54534">
    <property type="entry name" value="FKBP-like"/>
    <property type="match status" value="1"/>
</dbReference>
<keyword evidence="7" id="KW-0732">Signal</keyword>
<protein>
    <recommendedName>
        <fullName evidence="6">Peptidyl-prolyl cis-trans isomerase</fullName>
        <ecNumber evidence="6">5.2.1.8</ecNumber>
    </recommendedName>
</protein>
<dbReference type="PROSITE" id="PS51257">
    <property type="entry name" value="PROKAR_LIPOPROTEIN"/>
    <property type="match status" value="1"/>
</dbReference>
<evidence type="ECO:0000256" key="6">
    <source>
        <dbReference type="RuleBase" id="RU003915"/>
    </source>
</evidence>
<dbReference type="STRING" id="305507.SAMN04489724_1858"/>
<dbReference type="EC" id="5.2.1.8" evidence="6"/>
<feature type="domain" description="PPIase FKBP-type" evidence="8">
    <location>
        <begin position="83"/>
        <end position="184"/>
    </location>
</feature>
<comment type="catalytic activity">
    <reaction evidence="1 5 6">
        <text>[protein]-peptidylproline (omega=180) = [protein]-peptidylproline (omega=0)</text>
        <dbReference type="Rhea" id="RHEA:16237"/>
        <dbReference type="Rhea" id="RHEA-COMP:10747"/>
        <dbReference type="Rhea" id="RHEA-COMP:10748"/>
        <dbReference type="ChEBI" id="CHEBI:83833"/>
        <dbReference type="ChEBI" id="CHEBI:83834"/>
        <dbReference type="EC" id="5.2.1.8"/>
    </reaction>
</comment>
<dbReference type="PANTHER" id="PTHR43811:SF19">
    <property type="entry name" value="39 KDA FK506-BINDING NUCLEAR PROTEIN"/>
    <property type="match status" value="1"/>
</dbReference>
<dbReference type="OrthoDB" id="9814548at2"/>
<name>A0A1I7ACV4_9BACT</name>
<keyword evidence="3 5" id="KW-0697">Rotamase</keyword>
<dbReference type="PROSITE" id="PS50059">
    <property type="entry name" value="FKBP_PPIASE"/>
    <property type="match status" value="1"/>
</dbReference>
<dbReference type="AlphaFoldDB" id="A0A1I7ACV4"/>
<evidence type="ECO:0000256" key="3">
    <source>
        <dbReference type="ARBA" id="ARBA00023110"/>
    </source>
</evidence>
<sequence length="184" mass="20601">MTIQRTSIFLFLILAIAFASCDAQNPFDTGPPYDLEGNLAKDSLLIVEYLQTAEIDSLYRIHDPSGVVIIVQEEGEGTRPINGNVIYTDYTGSLMSDGSVFDTTDEDVAKDSDIYVEGRDYRVFTFQINSGTVIQGWDIAFRRLRPGSKAQLIIPSPWGYRSNSTERIPENSVLIFDVDFRGIE</sequence>
<comment type="similarity">
    <text evidence="2 6">Belongs to the FKBP-type PPIase family.</text>
</comment>
<dbReference type="PANTHER" id="PTHR43811">
    <property type="entry name" value="FKBP-TYPE PEPTIDYL-PROLYL CIS-TRANS ISOMERASE FKPA"/>
    <property type="match status" value="1"/>
</dbReference>